<keyword evidence="2 7" id="KW-0732">Signal</keyword>
<sequence>QGNPFLMFLMLLFSFGANVKGSNPQCPFLLSSCIITCDRGGAAVSQRSWPWMAYLIINGTDGTLYLCGGSLINQQWILTAAHFKLHCIVLSGPSVVYREVVQGEVHPSYNSMGHLDSDLCLLRLSSPVPFSSYVRPVCLAQKRSTFHTGISSWVTGWGTQEEEVDNFPVSSQGDSGGPLVVKQGSVWVQAGVVSFGDGCARANKPGVYTEVSEFQDWIEISLTATTPQLLLLVLYALHFLLLLQCPSLLQQHHQLLLLVQYALHFLLLLQYH</sequence>
<name>A0A8C6TP77_9GOBI</name>
<keyword evidence="3" id="KW-0378">Hydrolase</keyword>
<dbReference type="PRINTS" id="PR00722">
    <property type="entry name" value="CHYMOTRYPSIN"/>
</dbReference>
<keyword evidence="10" id="KW-1185">Reference proteome</keyword>
<evidence type="ECO:0000256" key="6">
    <source>
        <dbReference type="ARBA" id="ARBA00023180"/>
    </source>
</evidence>
<dbReference type="PANTHER" id="PTHR24253">
    <property type="entry name" value="TRANSMEMBRANE PROTEASE SERINE"/>
    <property type="match status" value="1"/>
</dbReference>
<evidence type="ECO:0000313" key="10">
    <source>
        <dbReference type="Proteomes" id="UP000694523"/>
    </source>
</evidence>
<proteinExistence type="predicted"/>
<dbReference type="InterPro" id="IPR001254">
    <property type="entry name" value="Trypsin_dom"/>
</dbReference>
<dbReference type="InterPro" id="IPR043504">
    <property type="entry name" value="Peptidase_S1_PA_chymotrypsin"/>
</dbReference>
<dbReference type="CDD" id="cd00190">
    <property type="entry name" value="Tryp_SPc"/>
    <property type="match status" value="1"/>
</dbReference>
<dbReference type="GO" id="GO:0004252">
    <property type="term" value="F:serine-type endopeptidase activity"/>
    <property type="evidence" value="ECO:0007669"/>
    <property type="project" value="InterPro"/>
</dbReference>
<evidence type="ECO:0000256" key="5">
    <source>
        <dbReference type="ARBA" id="ARBA00023157"/>
    </source>
</evidence>
<keyword evidence="6" id="KW-0325">Glycoprotein</keyword>
<reference evidence="9" key="2">
    <citation type="submission" date="2025-09" db="UniProtKB">
        <authorList>
            <consortium name="Ensembl"/>
        </authorList>
    </citation>
    <scope>IDENTIFICATION</scope>
</reference>
<dbReference type="SUPFAM" id="SSF50494">
    <property type="entry name" value="Trypsin-like serine proteases"/>
    <property type="match status" value="1"/>
</dbReference>
<protein>
    <recommendedName>
        <fullName evidence="8">Peptidase S1 domain-containing protein</fullName>
    </recommendedName>
</protein>
<evidence type="ECO:0000256" key="7">
    <source>
        <dbReference type="SAM" id="SignalP"/>
    </source>
</evidence>
<dbReference type="Pfam" id="PF00089">
    <property type="entry name" value="Trypsin"/>
    <property type="match status" value="2"/>
</dbReference>
<feature type="domain" description="Peptidase S1" evidence="8">
    <location>
        <begin position="38"/>
        <end position="223"/>
    </location>
</feature>
<evidence type="ECO:0000256" key="4">
    <source>
        <dbReference type="ARBA" id="ARBA00022825"/>
    </source>
</evidence>
<dbReference type="SMART" id="SM00020">
    <property type="entry name" value="Tryp_SPc"/>
    <property type="match status" value="1"/>
</dbReference>
<dbReference type="Proteomes" id="UP000694523">
    <property type="component" value="Unplaced"/>
</dbReference>
<feature type="signal peptide" evidence="7">
    <location>
        <begin position="1"/>
        <end position="21"/>
    </location>
</feature>
<dbReference type="GO" id="GO:0006508">
    <property type="term" value="P:proteolysis"/>
    <property type="evidence" value="ECO:0007669"/>
    <property type="project" value="UniProtKB-KW"/>
</dbReference>
<evidence type="ECO:0000256" key="2">
    <source>
        <dbReference type="ARBA" id="ARBA00022729"/>
    </source>
</evidence>
<reference evidence="9" key="1">
    <citation type="submission" date="2025-08" db="UniProtKB">
        <authorList>
            <consortium name="Ensembl"/>
        </authorList>
    </citation>
    <scope>IDENTIFICATION</scope>
</reference>
<dbReference type="Gene3D" id="2.40.10.10">
    <property type="entry name" value="Trypsin-like serine proteases"/>
    <property type="match status" value="3"/>
</dbReference>
<accession>A0A8C6TP77</accession>
<evidence type="ECO:0000259" key="8">
    <source>
        <dbReference type="PROSITE" id="PS50240"/>
    </source>
</evidence>
<evidence type="ECO:0000313" key="9">
    <source>
        <dbReference type="Ensembl" id="ENSNMLP00000023082.1"/>
    </source>
</evidence>
<evidence type="ECO:0000256" key="3">
    <source>
        <dbReference type="ARBA" id="ARBA00022801"/>
    </source>
</evidence>
<dbReference type="InterPro" id="IPR009003">
    <property type="entry name" value="Peptidase_S1_PA"/>
</dbReference>
<keyword evidence="1" id="KW-0645">Protease</keyword>
<dbReference type="PROSITE" id="PS50240">
    <property type="entry name" value="TRYPSIN_DOM"/>
    <property type="match status" value="1"/>
</dbReference>
<dbReference type="InterPro" id="IPR001314">
    <property type="entry name" value="Peptidase_S1A"/>
</dbReference>
<organism evidence="9 10">
    <name type="scientific">Neogobius melanostomus</name>
    <name type="common">round goby</name>
    <dbReference type="NCBI Taxonomy" id="47308"/>
    <lineage>
        <taxon>Eukaryota</taxon>
        <taxon>Metazoa</taxon>
        <taxon>Chordata</taxon>
        <taxon>Craniata</taxon>
        <taxon>Vertebrata</taxon>
        <taxon>Euteleostomi</taxon>
        <taxon>Actinopterygii</taxon>
        <taxon>Neopterygii</taxon>
        <taxon>Teleostei</taxon>
        <taxon>Neoteleostei</taxon>
        <taxon>Acanthomorphata</taxon>
        <taxon>Gobiaria</taxon>
        <taxon>Gobiiformes</taxon>
        <taxon>Gobioidei</taxon>
        <taxon>Gobiidae</taxon>
        <taxon>Benthophilinae</taxon>
        <taxon>Neogobiini</taxon>
        <taxon>Neogobius</taxon>
    </lineage>
</organism>
<keyword evidence="4" id="KW-0720">Serine protease</keyword>
<feature type="chain" id="PRO_5034414117" description="Peptidase S1 domain-containing protein" evidence="7">
    <location>
        <begin position="22"/>
        <end position="272"/>
    </location>
</feature>
<dbReference type="AlphaFoldDB" id="A0A8C6TP77"/>
<keyword evidence="5" id="KW-1015">Disulfide bond</keyword>
<evidence type="ECO:0000256" key="1">
    <source>
        <dbReference type="ARBA" id="ARBA00022670"/>
    </source>
</evidence>
<dbReference type="PANTHER" id="PTHR24253:SF144">
    <property type="entry name" value="CHYMOTRYPSIN-LIKE PROTEASE CTRL-1-RELATED"/>
    <property type="match status" value="1"/>
</dbReference>
<dbReference type="Ensembl" id="ENSNMLT00000025838.1">
    <property type="protein sequence ID" value="ENSNMLP00000023082.1"/>
    <property type="gene ID" value="ENSNMLG00000014878.1"/>
</dbReference>